<dbReference type="SUPFAM" id="SSF52540">
    <property type="entry name" value="P-loop containing nucleoside triphosphate hydrolases"/>
    <property type="match status" value="1"/>
</dbReference>
<dbReference type="GO" id="GO:0005524">
    <property type="term" value="F:ATP binding"/>
    <property type="evidence" value="ECO:0007669"/>
    <property type="project" value="InterPro"/>
</dbReference>
<dbReference type="GO" id="GO:0016887">
    <property type="term" value="F:ATP hydrolysis activity"/>
    <property type="evidence" value="ECO:0007669"/>
    <property type="project" value="InterPro"/>
</dbReference>
<evidence type="ECO:0000256" key="1">
    <source>
        <dbReference type="SAM" id="MobiDB-lite"/>
    </source>
</evidence>
<accession>A0A4R2JRT2</accession>
<name>A0A4R2JRT2_9PSEU</name>
<feature type="domain" description="AAA+ ATPase" evidence="2">
    <location>
        <begin position="162"/>
        <end position="309"/>
    </location>
</feature>
<dbReference type="PANTHER" id="PTHR42759">
    <property type="entry name" value="MOXR FAMILY PROTEIN"/>
    <property type="match status" value="1"/>
</dbReference>
<dbReference type="OrthoDB" id="9768555at2"/>
<dbReference type="SMART" id="SM00382">
    <property type="entry name" value="AAA"/>
    <property type="match status" value="1"/>
</dbReference>
<dbReference type="EMBL" id="SLWS01000006">
    <property type="protein sequence ID" value="TCO56895.1"/>
    <property type="molecule type" value="Genomic_DNA"/>
</dbReference>
<reference evidence="3 4" key="1">
    <citation type="submission" date="2019-03" db="EMBL/GenBank/DDBJ databases">
        <title>Genomic Encyclopedia of Type Strains, Phase IV (KMG-IV): sequencing the most valuable type-strain genomes for metagenomic binning, comparative biology and taxonomic classification.</title>
        <authorList>
            <person name="Goeker M."/>
        </authorList>
    </citation>
    <scope>NUCLEOTIDE SEQUENCE [LARGE SCALE GENOMIC DNA]</scope>
    <source>
        <strain evidence="3 4">DSM 45934</strain>
    </source>
</reference>
<dbReference type="RefSeq" id="WP_132120519.1">
    <property type="nucleotide sequence ID" value="NZ_SLWS01000006.1"/>
</dbReference>
<proteinExistence type="predicted"/>
<dbReference type="Proteomes" id="UP000295680">
    <property type="component" value="Unassembled WGS sequence"/>
</dbReference>
<dbReference type="Pfam" id="PF07728">
    <property type="entry name" value="AAA_5"/>
    <property type="match status" value="1"/>
</dbReference>
<evidence type="ECO:0000313" key="4">
    <source>
        <dbReference type="Proteomes" id="UP000295680"/>
    </source>
</evidence>
<organism evidence="3 4">
    <name type="scientific">Actinocrispum wychmicini</name>
    <dbReference type="NCBI Taxonomy" id="1213861"/>
    <lineage>
        <taxon>Bacteria</taxon>
        <taxon>Bacillati</taxon>
        <taxon>Actinomycetota</taxon>
        <taxon>Actinomycetes</taxon>
        <taxon>Pseudonocardiales</taxon>
        <taxon>Pseudonocardiaceae</taxon>
        <taxon>Actinocrispum</taxon>
    </lineage>
</organism>
<dbReference type="AlphaFoldDB" id="A0A4R2JRT2"/>
<keyword evidence="4" id="KW-1185">Reference proteome</keyword>
<feature type="compositionally biased region" description="Acidic residues" evidence="1">
    <location>
        <begin position="70"/>
        <end position="83"/>
    </location>
</feature>
<protein>
    <submittedName>
        <fullName evidence="3">Cobaltochelatase CobS</fullName>
    </submittedName>
</protein>
<dbReference type="InterPro" id="IPR011704">
    <property type="entry name" value="ATPase_dyneun-rel_AAA"/>
</dbReference>
<sequence length="388" mass="42154">MVLVKHSERTVRKPCRSCGRSDLYWAHDTDRIYHKACPRCEVTGSFVLIERDGSRHNCRNTTDGTGDPAPDMELDGPTEDEDREAPSVPAPVSPDVQTALGMLVGALTPQVDRAEIEAMVKEAVANVVFPTRTVVERANGERKEFTGATHHKLGDVIISLMAGEHVLMVGPAGTGKSTIAEQAAEGLGLKSYSISLSPQTPASQLLGYMQATGDYVPSLFREAYEHGGLFHFDEMDNAHPSVLAVMNAALANGHMAFPDQMVKRHPDFRAVASANTYGRGATRSYVGRQAIDAATLDRFSVETIEVDETLENELCHSTGLEIDQVEQVLTFVRGLRANAEAHSMPVVISPRASVGMCRLLAAGRSWESAVQARVRRGMGDTEWNKING</sequence>
<gene>
    <name evidence="3" type="ORF">EV192_106370</name>
</gene>
<dbReference type="PANTHER" id="PTHR42759:SF1">
    <property type="entry name" value="MAGNESIUM-CHELATASE SUBUNIT CHLD"/>
    <property type="match status" value="1"/>
</dbReference>
<evidence type="ECO:0000313" key="3">
    <source>
        <dbReference type="EMBL" id="TCO56895.1"/>
    </source>
</evidence>
<evidence type="ECO:0000259" key="2">
    <source>
        <dbReference type="SMART" id="SM00382"/>
    </source>
</evidence>
<dbReference type="InterPro" id="IPR003593">
    <property type="entry name" value="AAA+_ATPase"/>
</dbReference>
<feature type="region of interest" description="Disordered" evidence="1">
    <location>
        <begin position="55"/>
        <end position="92"/>
    </location>
</feature>
<comment type="caution">
    <text evidence="3">The sequence shown here is derived from an EMBL/GenBank/DDBJ whole genome shotgun (WGS) entry which is preliminary data.</text>
</comment>
<dbReference type="Gene3D" id="3.40.50.300">
    <property type="entry name" value="P-loop containing nucleotide triphosphate hydrolases"/>
    <property type="match status" value="1"/>
</dbReference>
<dbReference type="InterPro" id="IPR050764">
    <property type="entry name" value="CbbQ/NirQ/NorQ/GpvN"/>
</dbReference>
<dbReference type="InterPro" id="IPR027417">
    <property type="entry name" value="P-loop_NTPase"/>
</dbReference>